<protein>
    <submittedName>
        <fullName evidence="1">Uncharacterized protein</fullName>
    </submittedName>
</protein>
<evidence type="ECO:0000313" key="1">
    <source>
        <dbReference type="EMBL" id="CAK7921594.1"/>
    </source>
</evidence>
<sequence length="130" mass="14371">MKGLGLESVKQVTRSRALVLAAQPQLHGFPWCLPPTVNDICAYAALKHQPFRQAKRHLTPALSAATKAQIWACRHLLTEYLVSVCYKIALVRTNNVISVWFSLISYLGIEKSLSTATVLAKMGTRLPLKA</sequence>
<evidence type="ECO:0000313" key="2">
    <source>
        <dbReference type="Proteomes" id="UP001162060"/>
    </source>
</evidence>
<gene>
    <name evidence="1" type="ORF">PM001_LOCUS7220</name>
</gene>
<reference evidence="1" key="1">
    <citation type="submission" date="2024-01" db="EMBL/GenBank/DDBJ databases">
        <authorList>
            <person name="Webb A."/>
        </authorList>
    </citation>
    <scope>NUCLEOTIDE SEQUENCE</scope>
    <source>
        <strain evidence="1">Pm1</strain>
    </source>
</reference>
<dbReference type="Proteomes" id="UP001162060">
    <property type="component" value="Unassembled WGS sequence"/>
</dbReference>
<comment type="caution">
    <text evidence="1">The sequence shown here is derived from an EMBL/GenBank/DDBJ whole genome shotgun (WGS) entry which is preliminary data.</text>
</comment>
<name>A0AAV1TIG7_9STRA</name>
<proteinExistence type="predicted"/>
<organism evidence="1 2">
    <name type="scientific">Peronospora matthiolae</name>
    <dbReference type="NCBI Taxonomy" id="2874970"/>
    <lineage>
        <taxon>Eukaryota</taxon>
        <taxon>Sar</taxon>
        <taxon>Stramenopiles</taxon>
        <taxon>Oomycota</taxon>
        <taxon>Peronosporomycetes</taxon>
        <taxon>Peronosporales</taxon>
        <taxon>Peronosporaceae</taxon>
        <taxon>Peronospora</taxon>
    </lineage>
</organism>
<dbReference type="EMBL" id="CAKLBY020000058">
    <property type="protein sequence ID" value="CAK7921594.1"/>
    <property type="molecule type" value="Genomic_DNA"/>
</dbReference>
<accession>A0AAV1TIG7</accession>
<dbReference type="AlphaFoldDB" id="A0AAV1TIG7"/>